<dbReference type="PANTHER" id="PTHR30399">
    <property type="entry name" value="UNCHARACTERIZED PROTEIN YGJP"/>
    <property type="match status" value="1"/>
</dbReference>
<evidence type="ECO:0000259" key="1">
    <source>
        <dbReference type="Pfam" id="PF01863"/>
    </source>
</evidence>
<dbReference type="EMBL" id="PDCJ01000001">
    <property type="protein sequence ID" value="PEG31499.1"/>
    <property type="molecule type" value="Genomic_DNA"/>
</dbReference>
<dbReference type="STRING" id="137838.GCA_001458595_02924"/>
<evidence type="ECO:0000313" key="2">
    <source>
        <dbReference type="EMBL" id="PEG31499.1"/>
    </source>
</evidence>
<sequence length="248" mass="30414">MNIKFKNEIIEFELIRRKRKSLCIRIEKNGDVKVISPMKLNKEYILEFVLKKADWIITKKNEIKESESKIIKREFKDNSTFMYLGRECPIKLIYDEKFKKVEIDIKSNNSENINKKENECFYFEIKTNTYNEEILRKTLEKWYREKTFEIVAQRIDLYSYKFTDKVAGIKVKEQKRRWASINIKNEIFFNWRISMAPLEVIDYIVVHEMCHMDFRNHSKDFWRRVAEVMPFYKIYHNYLKENGVNMYI</sequence>
<accession>A0A2A7MIT9</accession>
<dbReference type="Proteomes" id="UP000220840">
    <property type="component" value="Unassembled WGS sequence"/>
</dbReference>
<comment type="caution">
    <text evidence="2">The sequence shown here is derived from an EMBL/GenBank/DDBJ whole genome shotgun (WGS) entry which is preliminary data.</text>
</comment>
<dbReference type="PANTHER" id="PTHR30399:SF1">
    <property type="entry name" value="UTP PYROPHOSPHATASE"/>
    <property type="match status" value="1"/>
</dbReference>
<keyword evidence="3" id="KW-1185">Reference proteome</keyword>
<protein>
    <submittedName>
        <fullName evidence="2">M48 family peptidase</fullName>
    </submittedName>
</protein>
<name>A0A2A7MIT9_9CLOT</name>
<reference evidence="2 3" key="1">
    <citation type="submission" date="2017-10" db="EMBL/GenBank/DDBJ databases">
        <title>Effective Description of Clostridium neonatale sp. nov. linked to necrotizing enterocolitis in neonates and a clarification of species assignable to the genus Clostridium (Prazmowski 1880) emend. Lawson and Rainey 2016.</title>
        <authorList>
            <person name="Bernard K."/>
            <person name="Burdz T."/>
            <person name="Wiebe D."/>
            <person name="Balcewich B."/>
            <person name="Alfa M."/>
            <person name="Bernier A.-M."/>
        </authorList>
    </citation>
    <scope>NUCLEOTIDE SEQUENCE [LARGE SCALE GENOMIC DNA]</scope>
    <source>
        <strain evidence="2 3">LCDC99A005</strain>
    </source>
</reference>
<dbReference type="InterPro" id="IPR002725">
    <property type="entry name" value="YgjP-like_metallopeptidase"/>
</dbReference>
<feature type="domain" description="YgjP-like metallopeptidase" evidence="1">
    <location>
        <begin position="20"/>
        <end position="241"/>
    </location>
</feature>
<dbReference type="Pfam" id="PF01863">
    <property type="entry name" value="YgjP-like"/>
    <property type="match status" value="1"/>
</dbReference>
<evidence type="ECO:0000313" key="3">
    <source>
        <dbReference type="Proteomes" id="UP000220840"/>
    </source>
</evidence>
<proteinExistence type="predicted"/>
<dbReference type="InterPro" id="IPR053136">
    <property type="entry name" value="UTP_pyrophosphatase-like"/>
</dbReference>
<organism evidence="2 3">
    <name type="scientific">Clostridium neonatale</name>
    <dbReference type="NCBI Taxonomy" id="137838"/>
    <lineage>
        <taxon>Bacteria</taxon>
        <taxon>Bacillati</taxon>
        <taxon>Bacillota</taxon>
        <taxon>Clostridia</taxon>
        <taxon>Eubacteriales</taxon>
        <taxon>Clostridiaceae</taxon>
        <taxon>Clostridium</taxon>
    </lineage>
</organism>
<dbReference type="OrthoDB" id="9811177at2"/>
<dbReference type="Gene3D" id="3.30.2010.10">
    <property type="entry name" value="Metalloproteases ('zincins'), catalytic domain"/>
    <property type="match status" value="1"/>
</dbReference>
<dbReference type="CDD" id="cd07344">
    <property type="entry name" value="M48_yhfN_like"/>
    <property type="match status" value="1"/>
</dbReference>
<dbReference type="AlphaFoldDB" id="A0A2A7MIT9"/>
<gene>
    <name evidence="2" type="ORF">CQ394_07270</name>
</gene>
<dbReference type="RefSeq" id="WP_058295653.1">
    <property type="nucleotide sequence ID" value="NZ_CAMRXB010000065.1"/>
</dbReference>